<gene>
    <name evidence="2" type="ORF">KZJ38_12575</name>
</gene>
<sequence>MTTTVAPHASPNESSELLAHLPELPRDGDAPVFNAPWEAAAFAMTLALYRRGVFTWAEWAAYLHDAIRDAQSAGDPDRGDTYYRHWLTALERIAAAKGCVTNEGLLERRDAWDRAARRTPHGQPIEL</sequence>
<dbReference type="InterPro" id="IPR023808">
    <property type="entry name" value="Nitrile_Hydratase_acc_put"/>
</dbReference>
<keyword evidence="3" id="KW-1185">Reference proteome</keyword>
<evidence type="ECO:0000313" key="2">
    <source>
        <dbReference type="EMBL" id="QYD67220.1"/>
    </source>
</evidence>
<dbReference type="SUPFAM" id="SSF50090">
    <property type="entry name" value="Electron transport accessory proteins"/>
    <property type="match status" value="1"/>
</dbReference>
<reference evidence="2 3" key="1">
    <citation type="submission" date="2021-07" db="EMBL/GenBank/DDBJ databases">
        <title>Paraburkholderia edwinii protects Aspergillus sp. from phenazines by acting as a toxin sponge.</title>
        <authorList>
            <person name="Dahlstrom K.M."/>
            <person name="Newman D.K."/>
        </authorList>
    </citation>
    <scope>NUCLEOTIDE SEQUENCE [LARGE SCALE GENOMIC DNA]</scope>
    <source>
        <strain evidence="2 3">Pe01</strain>
    </source>
</reference>
<feature type="domain" description="Nitrile hydratase beta subunit-like N-terminal" evidence="1">
    <location>
        <begin position="29"/>
        <end position="112"/>
    </location>
</feature>
<dbReference type="Pfam" id="PF21006">
    <property type="entry name" value="NHase_beta_N"/>
    <property type="match status" value="1"/>
</dbReference>
<evidence type="ECO:0000313" key="3">
    <source>
        <dbReference type="Proteomes" id="UP000826462"/>
    </source>
</evidence>
<dbReference type="Proteomes" id="UP000826462">
    <property type="component" value="Chromosome 1"/>
</dbReference>
<dbReference type="InterPro" id="IPR042262">
    <property type="entry name" value="CN_hydtase_beta_C"/>
</dbReference>
<dbReference type="InterPro" id="IPR008990">
    <property type="entry name" value="Elect_transpt_acc-like_dom_sf"/>
</dbReference>
<dbReference type="NCBIfam" id="TIGR03889">
    <property type="entry name" value="nitrile_acc"/>
    <property type="match status" value="1"/>
</dbReference>
<accession>A0ABX8UIX3</accession>
<name>A0ABX8UIX3_9BURK</name>
<dbReference type="InterPro" id="IPR049054">
    <property type="entry name" value="CN_hydtase_beta-like_N"/>
</dbReference>
<organism evidence="2 3">
    <name type="scientific">Paraburkholderia edwinii</name>
    <dbReference type="NCBI Taxonomy" id="2861782"/>
    <lineage>
        <taxon>Bacteria</taxon>
        <taxon>Pseudomonadati</taxon>
        <taxon>Pseudomonadota</taxon>
        <taxon>Betaproteobacteria</taxon>
        <taxon>Burkholderiales</taxon>
        <taxon>Burkholderiaceae</taxon>
        <taxon>Paraburkholderia</taxon>
    </lineage>
</organism>
<evidence type="ECO:0000259" key="1">
    <source>
        <dbReference type="Pfam" id="PF21006"/>
    </source>
</evidence>
<dbReference type="Gene3D" id="1.10.472.20">
    <property type="entry name" value="Nitrile hydratase, beta subunit"/>
    <property type="match status" value="1"/>
</dbReference>
<dbReference type="RefSeq" id="WP_219796214.1">
    <property type="nucleotide sequence ID" value="NZ_CP080095.1"/>
</dbReference>
<dbReference type="EMBL" id="CP080095">
    <property type="protein sequence ID" value="QYD67220.1"/>
    <property type="molecule type" value="Genomic_DNA"/>
</dbReference>
<proteinExistence type="predicted"/>
<protein>
    <submittedName>
        <fullName evidence="2">Nitrile hydratase accessory protein</fullName>
    </submittedName>
</protein>